<feature type="transmembrane region" description="Helical" evidence="1">
    <location>
        <begin position="60"/>
        <end position="79"/>
    </location>
</feature>
<feature type="transmembrane region" description="Helical" evidence="1">
    <location>
        <begin position="99"/>
        <end position="117"/>
    </location>
</feature>
<protein>
    <submittedName>
        <fullName evidence="2">Uncharacterized protein</fullName>
    </submittedName>
</protein>
<dbReference type="EMBL" id="LHCI01000106">
    <property type="protein sequence ID" value="KOX90002.1"/>
    <property type="molecule type" value="Genomic_DNA"/>
</dbReference>
<dbReference type="AlphaFoldDB" id="A0A0M9ADY9"/>
<name>A0A0M9ADY9_THEAQ</name>
<feature type="transmembrane region" description="Helical" evidence="1">
    <location>
        <begin position="12"/>
        <end position="28"/>
    </location>
</feature>
<comment type="caution">
    <text evidence="2">The sequence shown here is derived from an EMBL/GenBank/DDBJ whole genome shotgun (WGS) entry which is preliminary data.</text>
</comment>
<accession>A0A0M9ADY9</accession>
<sequence length="150" mass="16030">MSPWVTKAARSFFFLGLTAALVLFAYLLEQRSSWAWLQFLLGVGATLASYQVLGRGVAFNSLKVIGFSLPALVLFYFVLDLLFPGTVAHQVGQLAGDPFHLGAILALLLFSPGRGAAGPAKHTLGFRSPLWHGKRGLGSATGLDGQEKGR</sequence>
<evidence type="ECO:0000256" key="1">
    <source>
        <dbReference type="SAM" id="Phobius"/>
    </source>
</evidence>
<evidence type="ECO:0000313" key="3">
    <source>
        <dbReference type="Proteomes" id="UP000037685"/>
    </source>
</evidence>
<feature type="transmembrane region" description="Helical" evidence="1">
    <location>
        <begin position="34"/>
        <end position="53"/>
    </location>
</feature>
<dbReference type="Proteomes" id="UP000037685">
    <property type="component" value="Unassembled WGS sequence"/>
</dbReference>
<proteinExistence type="predicted"/>
<keyword evidence="1" id="KW-0812">Transmembrane</keyword>
<gene>
    <name evidence="2" type="ORF">BVI061214_01187</name>
</gene>
<keyword evidence="1" id="KW-0472">Membrane</keyword>
<organism evidence="2 3">
    <name type="scientific">Thermus aquaticus</name>
    <dbReference type="NCBI Taxonomy" id="271"/>
    <lineage>
        <taxon>Bacteria</taxon>
        <taxon>Thermotogati</taxon>
        <taxon>Deinococcota</taxon>
        <taxon>Deinococci</taxon>
        <taxon>Thermales</taxon>
        <taxon>Thermaceae</taxon>
        <taxon>Thermus</taxon>
    </lineage>
</organism>
<evidence type="ECO:0000313" key="2">
    <source>
        <dbReference type="EMBL" id="KOX90002.1"/>
    </source>
</evidence>
<keyword evidence="1" id="KW-1133">Transmembrane helix</keyword>
<reference evidence="2 3" key="1">
    <citation type="submission" date="2015-07" db="EMBL/GenBank/DDBJ databases">
        <authorList>
            <person name="Noorani M."/>
        </authorList>
    </citation>
    <scope>NUCLEOTIDE SEQUENCE [LARGE SCALE GENOMIC DNA]</scope>
    <source>
        <strain evidence="3">ATCC 25104 / DSM 625 / JCM 10724 / NBRC 103206 / NCIMB 11243 / YT-1</strain>
    </source>
</reference>
<dbReference type="PATRIC" id="fig|271.14.peg.1261"/>